<reference evidence="2 3" key="1">
    <citation type="submission" date="2023-01" db="EMBL/GenBank/DDBJ databases">
        <title>Analysis of 21 Apiospora genomes using comparative genomics revels a genus with tremendous synthesis potential of carbohydrate active enzymes and secondary metabolites.</title>
        <authorList>
            <person name="Sorensen T."/>
        </authorList>
    </citation>
    <scope>NUCLEOTIDE SEQUENCE [LARGE SCALE GENOMIC DNA]</scope>
    <source>
        <strain evidence="2 3">CBS 117206</strain>
    </source>
</reference>
<evidence type="ECO:0000313" key="3">
    <source>
        <dbReference type="Proteomes" id="UP001392437"/>
    </source>
</evidence>
<organism evidence="2 3">
    <name type="scientific">Apiospora kogelbergensis</name>
    <dbReference type="NCBI Taxonomy" id="1337665"/>
    <lineage>
        <taxon>Eukaryota</taxon>
        <taxon>Fungi</taxon>
        <taxon>Dikarya</taxon>
        <taxon>Ascomycota</taxon>
        <taxon>Pezizomycotina</taxon>
        <taxon>Sordariomycetes</taxon>
        <taxon>Xylariomycetidae</taxon>
        <taxon>Amphisphaeriales</taxon>
        <taxon>Apiosporaceae</taxon>
        <taxon>Apiospora</taxon>
    </lineage>
</organism>
<dbReference type="EMBL" id="JAQQWP010000010">
    <property type="protein sequence ID" value="KAK8096459.1"/>
    <property type="molecule type" value="Genomic_DNA"/>
</dbReference>
<protein>
    <recommendedName>
        <fullName evidence="1">SnoaL-like domain-containing protein</fullName>
    </recommendedName>
</protein>
<keyword evidence="3" id="KW-1185">Reference proteome</keyword>
<dbReference type="Proteomes" id="UP001392437">
    <property type="component" value="Unassembled WGS sequence"/>
</dbReference>
<dbReference type="CDD" id="cd00531">
    <property type="entry name" value="NTF2_like"/>
    <property type="match status" value="1"/>
</dbReference>
<dbReference type="Pfam" id="PF13577">
    <property type="entry name" value="SnoaL_4"/>
    <property type="match status" value="1"/>
</dbReference>
<evidence type="ECO:0000313" key="2">
    <source>
        <dbReference type="EMBL" id="KAK8096459.1"/>
    </source>
</evidence>
<evidence type="ECO:0000259" key="1">
    <source>
        <dbReference type="Pfam" id="PF13577"/>
    </source>
</evidence>
<gene>
    <name evidence="2" type="ORF">PG999_012403</name>
</gene>
<name>A0AAW0QGV1_9PEZI</name>
<feature type="domain" description="SnoaL-like" evidence="1">
    <location>
        <begin position="10"/>
        <end position="133"/>
    </location>
</feature>
<comment type="caution">
    <text evidence="2">The sequence shown here is derived from an EMBL/GenBank/DDBJ whole genome shotgun (WGS) entry which is preliminary data.</text>
</comment>
<sequence>MAVSTLNPVDYLAIKNTIARYCIALDSKDWQLLKTSVFHPDIQGDFPFDHDMRGADALLQRIQGRLKDIPTQHSLTTQMIEIQPDGVTAQATTYFTGLHFGRGQWEGHRLTSWGQYVDTLQLVKGKWLITKRTCLFTARDGDERLMEGLI</sequence>
<dbReference type="InterPro" id="IPR037401">
    <property type="entry name" value="SnoaL-like"/>
</dbReference>
<accession>A0AAW0QGV1</accession>
<dbReference type="AlphaFoldDB" id="A0AAW0QGV1"/>
<dbReference type="Gene3D" id="3.10.450.50">
    <property type="match status" value="1"/>
</dbReference>
<dbReference type="InterPro" id="IPR032710">
    <property type="entry name" value="NTF2-like_dom_sf"/>
</dbReference>
<proteinExistence type="predicted"/>
<dbReference type="SUPFAM" id="SSF54427">
    <property type="entry name" value="NTF2-like"/>
    <property type="match status" value="1"/>
</dbReference>